<dbReference type="OrthoDB" id="657257at2"/>
<evidence type="ECO:0000313" key="2">
    <source>
        <dbReference type="EMBL" id="SHF52418.1"/>
    </source>
</evidence>
<reference evidence="2 3" key="1">
    <citation type="submission" date="2016-11" db="EMBL/GenBank/DDBJ databases">
        <authorList>
            <person name="Jaros S."/>
            <person name="Januszkiewicz K."/>
            <person name="Wedrychowicz H."/>
        </authorList>
    </citation>
    <scope>NUCLEOTIDE SEQUENCE [LARGE SCALE GENOMIC DNA]</scope>
    <source>
        <strain evidence="2 3">DSM 18119</strain>
    </source>
</reference>
<organism evidence="2 3">
    <name type="scientific">Flavisolibacter ginsengisoli DSM 18119</name>
    <dbReference type="NCBI Taxonomy" id="1121884"/>
    <lineage>
        <taxon>Bacteria</taxon>
        <taxon>Pseudomonadati</taxon>
        <taxon>Bacteroidota</taxon>
        <taxon>Chitinophagia</taxon>
        <taxon>Chitinophagales</taxon>
        <taxon>Chitinophagaceae</taxon>
        <taxon>Flavisolibacter</taxon>
    </lineage>
</organism>
<dbReference type="RefSeq" id="WP_072836023.1">
    <property type="nucleotide sequence ID" value="NZ_FQUU01000012.1"/>
</dbReference>
<feature type="chain" id="PRO_5012883593" evidence="1">
    <location>
        <begin position="23"/>
        <end position="195"/>
    </location>
</feature>
<gene>
    <name evidence="2" type="ORF">SAMN02745131_02872</name>
</gene>
<feature type="signal peptide" evidence="1">
    <location>
        <begin position="1"/>
        <end position="22"/>
    </location>
</feature>
<evidence type="ECO:0000256" key="1">
    <source>
        <dbReference type="SAM" id="SignalP"/>
    </source>
</evidence>
<dbReference type="Proteomes" id="UP000184048">
    <property type="component" value="Unassembled WGS sequence"/>
</dbReference>
<evidence type="ECO:0000313" key="3">
    <source>
        <dbReference type="Proteomes" id="UP000184048"/>
    </source>
</evidence>
<dbReference type="EMBL" id="FQUU01000012">
    <property type="protein sequence ID" value="SHF52418.1"/>
    <property type="molecule type" value="Genomic_DNA"/>
</dbReference>
<accession>A0A1M5CCF5</accession>
<dbReference type="AlphaFoldDB" id="A0A1M5CCF5"/>
<sequence>MKILKTSLIASVIVLCVSPAIGQIRIPVTNNDLRHNLEKVIADFPQELSSIKGTMIERNPQTVEYATLLKFDGAEENTVTQYISSKPVYSWQATVLTSEDFDEASKKYKWLCNQLKVMTINMGNGYTFSLNGDYEAPDDSKKFTVSTFHLTPAATYMPKLKIEVGMQFYFPEWKVVLRVYQKEREDNERGDINED</sequence>
<keyword evidence="1" id="KW-0732">Signal</keyword>
<protein>
    <submittedName>
        <fullName evidence="2">Uncharacterized protein</fullName>
    </submittedName>
</protein>
<keyword evidence="3" id="KW-1185">Reference proteome</keyword>
<name>A0A1M5CCF5_9BACT</name>
<proteinExistence type="predicted"/>